<organism evidence="2 3">
    <name type="scientific">Vespertiliibacter pulmonis</name>
    <dbReference type="NCBI Taxonomy" id="1443036"/>
    <lineage>
        <taxon>Bacteria</taxon>
        <taxon>Pseudomonadati</taxon>
        <taxon>Pseudomonadota</taxon>
        <taxon>Gammaproteobacteria</taxon>
        <taxon>Pasteurellales</taxon>
        <taxon>Pasteurellaceae</taxon>
        <taxon>Vespertiliibacter</taxon>
    </lineage>
</organism>
<accession>A0A3N4WJL6</accession>
<sequence length="174" mass="18236">MKLTKIFAALVVAGALAACNETSNPVTSAVNGVKDVASSAANGVKEAATSATNAVTTAVENTANSAKQMVSSQPTFETAAYYCDVEGKKNQVVSVTYAFVDGKVDSATVSIHKKVVGQEMKFDSAYKDGTRFVEGNKVWSLDYGFSAATVGKTVPVMFTDNNKILAKSCQVIAR</sequence>
<feature type="chain" id="PRO_5018250704" evidence="1">
    <location>
        <begin position="18"/>
        <end position="174"/>
    </location>
</feature>
<keyword evidence="3" id="KW-1185">Reference proteome</keyword>
<evidence type="ECO:0000313" key="3">
    <source>
        <dbReference type="Proteomes" id="UP000281691"/>
    </source>
</evidence>
<reference evidence="2 3" key="1">
    <citation type="submission" date="2018-11" db="EMBL/GenBank/DDBJ databases">
        <title>Genomic Encyclopedia of Type Strains, Phase IV (KMG-IV): sequencing the most valuable type-strain genomes for metagenomic binning, comparative biology and taxonomic classification.</title>
        <authorList>
            <person name="Goeker M."/>
        </authorList>
    </citation>
    <scope>NUCLEOTIDE SEQUENCE [LARGE SCALE GENOMIC DNA]</scope>
    <source>
        <strain evidence="2 3">DSM 27238</strain>
    </source>
</reference>
<keyword evidence="1" id="KW-0732">Signal</keyword>
<evidence type="ECO:0000256" key="1">
    <source>
        <dbReference type="SAM" id="SignalP"/>
    </source>
</evidence>
<dbReference type="AlphaFoldDB" id="A0A3N4WJL6"/>
<dbReference type="Gene3D" id="1.20.120.20">
    <property type="entry name" value="Apolipoprotein"/>
    <property type="match status" value="1"/>
</dbReference>
<dbReference type="EMBL" id="RKQP01000001">
    <property type="protein sequence ID" value="RPE86130.1"/>
    <property type="molecule type" value="Genomic_DNA"/>
</dbReference>
<feature type="signal peptide" evidence="1">
    <location>
        <begin position="1"/>
        <end position="17"/>
    </location>
</feature>
<dbReference type="PROSITE" id="PS51257">
    <property type="entry name" value="PROKAR_LIPOPROTEIN"/>
    <property type="match status" value="1"/>
</dbReference>
<dbReference type="RefSeq" id="WP_237306909.1">
    <property type="nucleotide sequence ID" value="NZ_CP016615.1"/>
</dbReference>
<dbReference type="Proteomes" id="UP000281691">
    <property type="component" value="Unassembled WGS sequence"/>
</dbReference>
<proteinExistence type="predicted"/>
<protein>
    <submittedName>
        <fullName evidence="2">Uncharacterized protein</fullName>
    </submittedName>
</protein>
<evidence type="ECO:0000313" key="2">
    <source>
        <dbReference type="EMBL" id="RPE86130.1"/>
    </source>
</evidence>
<comment type="caution">
    <text evidence="2">The sequence shown here is derived from an EMBL/GenBank/DDBJ whole genome shotgun (WGS) entry which is preliminary data.</text>
</comment>
<name>A0A3N4WJL6_9PAST</name>
<gene>
    <name evidence="2" type="ORF">EDC46_0523</name>
</gene>